<dbReference type="PANTHER" id="PTHR42770">
    <property type="entry name" value="AMINO ACID TRANSPORTER-RELATED"/>
    <property type="match status" value="1"/>
</dbReference>
<feature type="transmembrane region" description="Helical" evidence="6">
    <location>
        <begin position="136"/>
        <end position="161"/>
    </location>
</feature>
<keyword evidence="8" id="KW-1185">Reference proteome</keyword>
<dbReference type="InterPro" id="IPR050367">
    <property type="entry name" value="APC_superfamily"/>
</dbReference>
<evidence type="ECO:0000256" key="1">
    <source>
        <dbReference type="ARBA" id="ARBA00004651"/>
    </source>
</evidence>
<evidence type="ECO:0000256" key="5">
    <source>
        <dbReference type="ARBA" id="ARBA00023136"/>
    </source>
</evidence>
<gene>
    <name evidence="7" type="ordered locus">FI9785_599</name>
</gene>
<dbReference type="KEGG" id="ljf:FI9785_599"/>
<dbReference type="PIRSF" id="PIRSF006060">
    <property type="entry name" value="AA_transporter"/>
    <property type="match status" value="1"/>
</dbReference>
<feature type="transmembrane region" description="Helical" evidence="6">
    <location>
        <begin position="314"/>
        <end position="332"/>
    </location>
</feature>
<dbReference type="GO" id="GO:0022857">
    <property type="term" value="F:transmembrane transporter activity"/>
    <property type="evidence" value="ECO:0007669"/>
    <property type="project" value="InterPro"/>
</dbReference>
<dbReference type="GO" id="GO:0005886">
    <property type="term" value="C:plasma membrane"/>
    <property type="evidence" value="ECO:0007669"/>
    <property type="project" value="UniProtKB-SubCell"/>
</dbReference>
<dbReference type="EMBL" id="FN298497">
    <property type="protein sequence ID" value="CAX66477.1"/>
    <property type="molecule type" value="Genomic_DNA"/>
</dbReference>
<feature type="transmembrane region" description="Helical" evidence="6">
    <location>
        <begin position="64"/>
        <end position="86"/>
    </location>
</feature>
<evidence type="ECO:0000256" key="4">
    <source>
        <dbReference type="ARBA" id="ARBA00022989"/>
    </source>
</evidence>
<feature type="transmembrane region" description="Helical" evidence="6">
    <location>
        <begin position="253"/>
        <end position="274"/>
    </location>
</feature>
<sequence length="353" mass="38393">MGCCTYAAEVVALLTTLKSFVPAFNQSSVYFAVGIGLVLLFSIINFFGSALVKIIDNTSSIAKLSTIILFIIVGMFFIHIANFHPVLPAAAAKDVGPFFHHFCAAFSVVFYLFSVFSFIPIAASQMKDPAKNIPRALVAVMVTVTILYTLMVLIAIGILGHKMSWYTIPIANAFKSAVGEWGYVIIIIGVLLSIFGVAFTCSFNTPALIASLALENQLLSNWVGKKNKFDAPWVGIILTAAVTLLLITQSYLFLVGCIVLASFVQYVPSIFAVIKFKHTGQYPNHGFKLPGGYTIPILALLVACYLIFNFTWETILLSIVVAAVTAVLYLFLGKKRLAKIGGIPTAVKRKRII</sequence>
<keyword evidence="4 6" id="KW-1133">Transmembrane helix</keyword>
<evidence type="ECO:0000313" key="7">
    <source>
        <dbReference type="EMBL" id="CAX66477.1"/>
    </source>
</evidence>
<evidence type="ECO:0000313" key="8">
    <source>
        <dbReference type="Proteomes" id="UP000002627"/>
    </source>
</evidence>
<name>D0R314_LACJF</name>
<dbReference type="Proteomes" id="UP000002627">
    <property type="component" value="Chromosome"/>
</dbReference>
<dbReference type="Pfam" id="PF13520">
    <property type="entry name" value="AA_permease_2"/>
    <property type="match status" value="1"/>
</dbReference>
<dbReference type="PANTHER" id="PTHR42770:SF18">
    <property type="entry name" value="ARGININE_AGMATINE ANTIPORTER"/>
    <property type="match status" value="1"/>
</dbReference>
<keyword evidence="2" id="KW-1003">Cell membrane</keyword>
<accession>D0R314</accession>
<dbReference type="InterPro" id="IPR002293">
    <property type="entry name" value="AA/rel_permease1"/>
</dbReference>
<reference evidence="7 8" key="1">
    <citation type="journal article" date="2009" name="J. Bacteriol.">
        <title>Complete genome sequence of Lactobacillus johnsonii FI9785, a competitive exclusion agent against pathogens in poultry.</title>
        <authorList>
            <person name="Wegmann U."/>
            <person name="Overweg K."/>
            <person name="Horn N."/>
            <person name="Goesmann A."/>
            <person name="Narbad A."/>
            <person name="Gasson M.J."/>
            <person name="Shearman C."/>
        </authorList>
    </citation>
    <scope>NUCLEOTIDE SEQUENCE [LARGE SCALE GENOMIC DNA]</scope>
    <source>
        <strain evidence="7 8">FI9785</strain>
    </source>
</reference>
<evidence type="ECO:0000256" key="2">
    <source>
        <dbReference type="ARBA" id="ARBA00022475"/>
    </source>
</evidence>
<evidence type="ECO:0000256" key="3">
    <source>
        <dbReference type="ARBA" id="ARBA00022692"/>
    </source>
</evidence>
<proteinExistence type="predicted"/>
<feature type="transmembrane region" description="Helical" evidence="6">
    <location>
        <begin position="181"/>
        <end position="209"/>
    </location>
</feature>
<evidence type="ECO:0000256" key="6">
    <source>
        <dbReference type="SAM" id="Phobius"/>
    </source>
</evidence>
<dbReference type="Gene3D" id="1.20.1740.10">
    <property type="entry name" value="Amino acid/polyamine transporter I"/>
    <property type="match status" value="1"/>
</dbReference>
<protein>
    <recommendedName>
        <fullName evidence="9">Amino acid permease</fullName>
    </recommendedName>
</protein>
<evidence type="ECO:0008006" key="9">
    <source>
        <dbReference type="Google" id="ProtNLM"/>
    </source>
</evidence>
<dbReference type="HOGENOM" id="CLU_007946_15_12_9"/>
<feature type="transmembrane region" description="Helical" evidence="6">
    <location>
        <begin position="286"/>
        <end position="308"/>
    </location>
</feature>
<organism evidence="7 8">
    <name type="scientific">Lactobacillus johnsonii (strain FI9785)</name>
    <dbReference type="NCBI Taxonomy" id="633699"/>
    <lineage>
        <taxon>Bacteria</taxon>
        <taxon>Bacillati</taxon>
        <taxon>Bacillota</taxon>
        <taxon>Bacilli</taxon>
        <taxon>Lactobacillales</taxon>
        <taxon>Lactobacillaceae</taxon>
        <taxon>Lactobacillus</taxon>
    </lineage>
</organism>
<feature type="transmembrane region" description="Helical" evidence="6">
    <location>
        <begin position="98"/>
        <end position="124"/>
    </location>
</feature>
<keyword evidence="3 6" id="KW-0812">Transmembrane</keyword>
<feature type="transmembrane region" description="Helical" evidence="6">
    <location>
        <begin position="29"/>
        <end position="52"/>
    </location>
</feature>
<comment type="subcellular location">
    <subcellularLocation>
        <location evidence="1">Cell membrane</location>
        <topology evidence="1">Multi-pass membrane protein</topology>
    </subcellularLocation>
</comment>
<feature type="transmembrane region" description="Helical" evidence="6">
    <location>
        <begin position="229"/>
        <end position="247"/>
    </location>
</feature>
<dbReference type="AlphaFoldDB" id="D0R314"/>
<keyword evidence="5 6" id="KW-0472">Membrane</keyword>